<protein>
    <submittedName>
        <fullName evidence="1">Uncharacterized protein</fullName>
    </submittedName>
</protein>
<evidence type="ECO:0000313" key="2">
    <source>
        <dbReference type="Proteomes" id="UP000011864"/>
    </source>
</evidence>
<reference evidence="1 2" key="1">
    <citation type="journal article" date="2013" name="Genome Announc.">
        <title>Complete Genome Sequence of Glaciecola psychrophila Strain 170T.</title>
        <authorList>
            <person name="Yin J."/>
            <person name="Chen J."/>
            <person name="Liu G."/>
            <person name="Yu Y."/>
            <person name="Song L."/>
            <person name="Wang X."/>
            <person name="Qu X."/>
        </authorList>
    </citation>
    <scope>NUCLEOTIDE SEQUENCE [LARGE SCALE GENOMIC DNA]</scope>
    <source>
        <strain evidence="1 2">170</strain>
    </source>
</reference>
<dbReference type="KEGG" id="gps:C427_4602"/>
<evidence type="ECO:0000313" key="1">
    <source>
        <dbReference type="EMBL" id="AGH46701.1"/>
    </source>
</evidence>
<dbReference type="EMBL" id="CP003837">
    <property type="protein sequence ID" value="AGH46701.1"/>
    <property type="molecule type" value="Genomic_DNA"/>
</dbReference>
<dbReference type="Proteomes" id="UP000011864">
    <property type="component" value="Chromosome"/>
</dbReference>
<dbReference type="AlphaFoldDB" id="K7ATL3"/>
<name>K7ATL3_9ALTE</name>
<gene>
    <name evidence="1" type="ORF">C427_4602</name>
</gene>
<organism evidence="1 2">
    <name type="scientific">Paraglaciecola psychrophila 170</name>
    <dbReference type="NCBI Taxonomy" id="1129794"/>
    <lineage>
        <taxon>Bacteria</taxon>
        <taxon>Pseudomonadati</taxon>
        <taxon>Pseudomonadota</taxon>
        <taxon>Gammaproteobacteria</taxon>
        <taxon>Alteromonadales</taxon>
        <taxon>Alteromonadaceae</taxon>
        <taxon>Paraglaciecola</taxon>
    </lineage>
</organism>
<accession>K7ATL3</accession>
<keyword evidence="2" id="KW-1185">Reference proteome</keyword>
<sequence length="37" mass="4497">MQNFIANDNRSYYYLFTVYLCVNTLDTKHSDEEMQKT</sequence>
<dbReference type="HOGENOM" id="CLU_3346955_0_0_6"/>
<proteinExistence type="predicted"/>
<dbReference type="PATRIC" id="fig|1129794.4.peg.4583"/>
<dbReference type="STRING" id="1129794.C427_4602"/>